<feature type="domain" description="Xylose isomerase-like TIM barrel" evidence="1">
    <location>
        <begin position="35"/>
        <end position="267"/>
    </location>
</feature>
<dbReference type="Pfam" id="PF01261">
    <property type="entry name" value="AP_endonuc_2"/>
    <property type="match status" value="1"/>
</dbReference>
<evidence type="ECO:0000259" key="1">
    <source>
        <dbReference type="Pfam" id="PF01261"/>
    </source>
</evidence>
<dbReference type="InterPro" id="IPR050312">
    <property type="entry name" value="IolE/XylAMocC-like"/>
</dbReference>
<dbReference type="PANTHER" id="PTHR12110">
    <property type="entry name" value="HYDROXYPYRUVATE ISOMERASE"/>
    <property type="match status" value="1"/>
</dbReference>
<organism evidence="2">
    <name type="scientific">freshwater metagenome</name>
    <dbReference type="NCBI Taxonomy" id="449393"/>
    <lineage>
        <taxon>unclassified sequences</taxon>
        <taxon>metagenomes</taxon>
        <taxon>ecological metagenomes</taxon>
    </lineage>
</organism>
<evidence type="ECO:0000313" key="2">
    <source>
        <dbReference type="EMBL" id="CAB4609692.1"/>
    </source>
</evidence>
<dbReference type="EMBL" id="CAEZUU010000045">
    <property type="protein sequence ID" value="CAB4609692.1"/>
    <property type="molecule type" value="Genomic_DNA"/>
</dbReference>
<dbReference type="Gene3D" id="3.20.20.150">
    <property type="entry name" value="Divalent-metal-dependent TIM barrel enzymes"/>
    <property type="match status" value="1"/>
</dbReference>
<dbReference type="InterPro" id="IPR036237">
    <property type="entry name" value="Xyl_isomerase-like_sf"/>
</dbReference>
<reference evidence="2" key="1">
    <citation type="submission" date="2020-05" db="EMBL/GenBank/DDBJ databases">
        <authorList>
            <person name="Chiriac C."/>
            <person name="Salcher M."/>
            <person name="Ghai R."/>
            <person name="Kavagutti S V."/>
        </authorList>
    </citation>
    <scope>NUCLEOTIDE SEQUENCE</scope>
</reference>
<dbReference type="InterPro" id="IPR013022">
    <property type="entry name" value="Xyl_isomerase-like_TIM-brl"/>
</dbReference>
<dbReference type="PANTHER" id="PTHR12110:SF48">
    <property type="entry name" value="BLL3656 PROTEIN"/>
    <property type="match status" value="1"/>
</dbReference>
<name>A0A6J6H7M8_9ZZZZ</name>
<sequence>MSEPKFIATCWTSAGNVAPLQVPEVSPHSAFERIDAIAATGWSGFGFAAGDLRVIEETIGFDAVYERAQQQGLEHIEVELATNWWLDDSEWRDTWDLLIRAATKMHAKMIKIGTAFGDPVDDFSHMVAPFRRLAQEAEQIGAKVALEPLPFALIGSMPQGADLVREVNHPGAGLLVDYWHIFRANTTLEEMEQRVPVEYIFGIELNDALDEIVGTLFEDTRDNRKLLGEGDQDVIGFIKTIQRMGYKGDWGVEILSAEQRSKPLLEGLQGAIDSAKKAFELASNSNDN</sequence>
<gene>
    <name evidence="2" type="ORF">UFOPK1857_00328</name>
</gene>
<protein>
    <submittedName>
        <fullName evidence="2">Unannotated protein</fullName>
    </submittedName>
</protein>
<dbReference type="SUPFAM" id="SSF51658">
    <property type="entry name" value="Xylose isomerase-like"/>
    <property type="match status" value="1"/>
</dbReference>
<accession>A0A6J6H7M8</accession>
<proteinExistence type="predicted"/>
<dbReference type="AlphaFoldDB" id="A0A6J6H7M8"/>